<dbReference type="PANTHER" id="PTHR43557:SF2">
    <property type="entry name" value="RIESKE DOMAIN-CONTAINING PROTEIN-RELATED"/>
    <property type="match status" value="1"/>
</dbReference>
<keyword evidence="4" id="KW-0560">Oxidoreductase</keyword>
<evidence type="ECO:0000256" key="3">
    <source>
        <dbReference type="ARBA" id="ARBA00022827"/>
    </source>
</evidence>
<dbReference type="Pfam" id="PF07992">
    <property type="entry name" value="Pyr_redox_2"/>
    <property type="match status" value="1"/>
</dbReference>
<accession>A0A1R4KEB4</accession>
<keyword evidence="2" id="KW-0285">Flavoprotein</keyword>
<dbReference type="OrthoDB" id="1145at2"/>
<keyword evidence="7" id="KW-1185">Reference proteome</keyword>
<dbReference type="AlphaFoldDB" id="A0A1R4KEB4"/>
<dbReference type="Gene3D" id="3.50.50.60">
    <property type="entry name" value="FAD/NAD(P)-binding domain"/>
    <property type="match status" value="2"/>
</dbReference>
<proteinExistence type="predicted"/>
<dbReference type="RefSeq" id="WP_087132494.1">
    <property type="nucleotide sequence ID" value="NZ_FUKO01000030.1"/>
</dbReference>
<dbReference type="Gene3D" id="3.30.390.30">
    <property type="match status" value="1"/>
</dbReference>
<dbReference type="PANTHER" id="PTHR43557">
    <property type="entry name" value="APOPTOSIS-INDUCING FACTOR 1"/>
    <property type="match status" value="1"/>
</dbReference>
<dbReference type="SUPFAM" id="SSF51905">
    <property type="entry name" value="FAD/NAD(P)-binding domain"/>
    <property type="match status" value="1"/>
</dbReference>
<keyword evidence="3" id="KW-0274">FAD</keyword>
<evidence type="ECO:0000313" key="7">
    <source>
        <dbReference type="Proteomes" id="UP000196320"/>
    </source>
</evidence>
<dbReference type="InterPro" id="IPR023753">
    <property type="entry name" value="FAD/NAD-binding_dom"/>
</dbReference>
<organism evidence="6 7">
    <name type="scientific">Microbacterium esteraromaticum</name>
    <dbReference type="NCBI Taxonomy" id="57043"/>
    <lineage>
        <taxon>Bacteria</taxon>
        <taxon>Bacillati</taxon>
        <taxon>Actinomycetota</taxon>
        <taxon>Actinomycetes</taxon>
        <taxon>Micrococcales</taxon>
        <taxon>Microbacteriaceae</taxon>
        <taxon>Microbacterium</taxon>
    </lineage>
</organism>
<sequence length="379" mass="40602">MTIAIVGGGLAGATAATELRAQGYDGDVVIFAAEDHLPYERPPLSKEVLIGDKEADSAQVHDEDWYRENNVRLERGVKVVSIDPTAHTLRTEPVAGGDSTEQSYDKLLLATGASARHFDVADRVADPVYLRTVEDNARLRAALVPGAKVVIVGAGWIGLEVASAARQRGAEVTIFEVSELPLLGVLGPEIAQSFADLHRHHGVDLRLSTSVDEAALTAADVVVVGIGAIPSTELAEQAGLSIDRGILVDENLRTSDPDIYAIGDVATQQHPVLGRRIRVEHWDTAIEQGKVAAHNLAGGNEQYTHLPYFFTDQYDLGMEYFGSVGPDGYDRVDIEGDLDVADGGAFRAYWVKDGVVSAAMHANDWDSSDAVRDSVGTAR</sequence>
<comment type="cofactor">
    <cofactor evidence="1">
        <name>FAD</name>
        <dbReference type="ChEBI" id="CHEBI:57692"/>
    </cofactor>
</comment>
<evidence type="ECO:0000256" key="4">
    <source>
        <dbReference type="ARBA" id="ARBA00023002"/>
    </source>
</evidence>
<dbReference type="InterPro" id="IPR050446">
    <property type="entry name" value="FAD-oxidoreductase/Apoptosis"/>
</dbReference>
<gene>
    <name evidence="6" type="ORF">FM104_12150</name>
</gene>
<dbReference type="GO" id="GO:0016651">
    <property type="term" value="F:oxidoreductase activity, acting on NAD(P)H"/>
    <property type="evidence" value="ECO:0007669"/>
    <property type="project" value="TreeGrafter"/>
</dbReference>
<evidence type="ECO:0000313" key="6">
    <source>
        <dbReference type="EMBL" id="SJN42660.1"/>
    </source>
</evidence>
<evidence type="ECO:0000259" key="5">
    <source>
        <dbReference type="Pfam" id="PF07992"/>
    </source>
</evidence>
<evidence type="ECO:0000256" key="1">
    <source>
        <dbReference type="ARBA" id="ARBA00001974"/>
    </source>
</evidence>
<protein>
    <submittedName>
        <fullName evidence="6">Ferredoxin reductase</fullName>
    </submittedName>
</protein>
<dbReference type="InterPro" id="IPR016156">
    <property type="entry name" value="FAD/NAD-linked_Rdtase_dimer_sf"/>
</dbReference>
<feature type="domain" description="FAD/NAD(P)-binding" evidence="5">
    <location>
        <begin position="2"/>
        <end position="289"/>
    </location>
</feature>
<dbReference type="PRINTS" id="PR00368">
    <property type="entry name" value="FADPNR"/>
</dbReference>
<dbReference type="Proteomes" id="UP000196320">
    <property type="component" value="Unassembled WGS sequence"/>
</dbReference>
<dbReference type="InterPro" id="IPR036188">
    <property type="entry name" value="FAD/NAD-bd_sf"/>
</dbReference>
<dbReference type="GO" id="GO:0005737">
    <property type="term" value="C:cytoplasm"/>
    <property type="evidence" value="ECO:0007669"/>
    <property type="project" value="TreeGrafter"/>
</dbReference>
<dbReference type="SUPFAM" id="SSF55424">
    <property type="entry name" value="FAD/NAD-linked reductases, dimerisation (C-terminal) domain"/>
    <property type="match status" value="1"/>
</dbReference>
<evidence type="ECO:0000256" key="2">
    <source>
        <dbReference type="ARBA" id="ARBA00022630"/>
    </source>
</evidence>
<dbReference type="PRINTS" id="PR00411">
    <property type="entry name" value="PNDRDTASEI"/>
</dbReference>
<name>A0A1R4KEB4_9MICO</name>
<reference evidence="6 7" key="1">
    <citation type="submission" date="2017-02" db="EMBL/GenBank/DDBJ databases">
        <authorList>
            <person name="Peterson S.W."/>
        </authorList>
    </citation>
    <scope>NUCLEOTIDE SEQUENCE [LARGE SCALE GENOMIC DNA]</scope>
    <source>
        <strain evidence="6 7">B Mb 05.01</strain>
    </source>
</reference>
<dbReference type="EMBL" id="FUKO01000030">
    <property type="protein sequence ID" value="SJN42660.1"/>
    <property type="molecule type" value="Genomic_DNA"/>
</dbReference>